<evidence type="ECO:0000256" key="2">
    <source>
        <dbReference type="PROSITE-ProRule" id="PRU00708"/>
    </source>
</evidence>
<feature type="repeat" description="PPR" evidence="2">
    <location>
        <begin position="457"/>
        <end position="491"/>
    </location>
</feature>
<dbReference type="Proteomes" id="UP000541444">
    <property type="component" value="Unassembled WGS sequence"/>
</dbReference>
<dbReference type="PROSITE" id="PS51375">
    <property type="entry name" value="PPR"/>
    <property type="match status" value="7"/>
</dbReference>
<dbReference type="Pfam" id="PF20430">
    <property type="entry name" value="Eplus_motif"/>
    <property type="match status" value="1"/>
</dbReference>
<dbReference type="NCBIfam" id="TIGR00756">
    <property type="entry name" value="PPR"/>
    <property type="match status" value="7"/>
</dbReference>
<evidence type="ECO:0008006" key="5">
    <source>
        <dbReference type="Google" id="ProtNLM"/>
    </source>
</evidence>
<dbReference type="InterPro" id="IPR046960">
    <property type="entry name" value="PPR_At4g14850-like_plant"/>
</dbReference>
<dbReference type="FunFam" id="1.25.40.10:FF:000669">
    <property type="entry name" value="Pentatricopeptide repeat-containing protein At4g33990"/>
    <property type="match status" value="1"/>
</dbReference>
<protein>
    <recommendedName>
        <fullName evidence="5">Pentatricopeptide repeat-containing protein</fullName>
    </recommendedName>
</protein>
<dbReference type="OrthoDB" id="185373at2759"/>
<gene>
    <name evidence="3" type="ORF">GIB67_000751</name>
</gene>
<dbReference type="InterPro" id="IPR046849">
    <property type="entry name" value="E2_motif"/>
</dbReference>
<dbReference type="Gene3D" id="1.25.40.10">
    <property type="entry name" value="Tetratricopeptide repeat domain"/>
    <property type="match status" value="7"/>
</dbReference>
<feature type="repeat" description="PPR" evidence="2">
    <location>
        <begin position="558"/>
        <end position="592"/>
    </location>
</feature>
<name>A0A7J7NDE1_9MAGN</name>
<organism evidence="3 4">
    <name type="scientific">Kingdonia uniflora</name>
    <dbReference type="NCBI Taxonomy" id="39325"/>
    <lineage>
        <taxon>Eukaryota</taxon>
        <taxon>Viridiplantae</taxon>
        <taxon>Streptophyta</taxon>
        <taxon>Embryophyta</taxon>
        <taxon>Tracheophyta</taxon>
        <taxon>Spermatophyta</taxon>
        <taxon>Magnoliopsida</taxon>
        <taxon>Ranunculales</taxon>
        <taxon>Circaeasteraceae</taxon>
        <taxon>Kingdonia</taxon>
    </lineage>
</organism>
<feature type="repeat" description="PPR" evidence="2">
    <location>
        <begin position="255"/>
        <end position="289"/>
    </location>
</feature>
<feature type="repeat" description="PPR" evidence="2">
    <location>
        <begin position="356"/>
        <end position="390"/>
    </location>
</feature>
<dbReference type="GO" id="GO:0003723">
    <property type="term" value="F:RNA binding"/>
    <property type="evidence" value="ECO:0007669"/>
    <property type="project" value="InterPro"/>
</dbReference>
<dbReference type="FunFam" id="1.25.40.10:FF:000366">
    <property type="entry name" value="Pentatricopeptide (PPR) repeat-containing protein"/>
    <property type="match status" value="1"/>
</dbReference>
<dbReference type="PANTHER" id="PTHR47926:SF406">
    <property type="entry name" value="REPEAT (PPR) SUPERFAMILY PROTEIN, PUTATIVE-RELATED"/>
    <property type="match status" value="1"/>
</dbReference>
<dbReference type="FunFam" id="1.25.40.10:FF:000196">
    <property type="entry name" value="Pentatricopeptide repeat-containing protein At4g14850"/>
    <property type="match status" value="1"/>
</dbReference>
<keyword evidence="1" id="KW-0677">Repeat</keyword>
<comment type="caution">
    <text evidence="3">The sequence shown here is derived from an EMBL/GenBank/DDBJ whole genome shotgun (WGS) entry which is preliminary data.</text>
</comment>
<dbReference type="FunFam" id="1.25.40.10:FF:000344">
    <property type="entry name" value="Pentatricopeptide repeat-containing protein"/>
    <property type="match status" value="1"/>
</dbReference>
<feature type="repeat" description="PPR" evidence="2">
    <location>
        <begin position="154"/>
        <end position="188"/>
    </location>
</feature>
<dbReference type="Pfam" id="PF13041">
    <property type="entry name" value="PPR_2"/>
    <property type="match status" value="4"/>
</dbReference>
<dbReference type="InterPro" id="IPR002885">
    <property type="entry name" value="PPR_rpt"/>
</dbReference>
<sequence length="795" mass="88932">MYVKCCTTDFARKVFDNMSQRDTVSYNSMINGYTGSGSMGVAHSIFKSMSEPDVISWNSLISGYLNNDDYLESVNVFLQMGKMGMKPDHTTFAVVFKACSYLEYYGLGIQLHGLAVSMGFVYDVVTGSALVDMYAKCKSLEDSCRVFSEMPVRNWISWSAVIAGCVQNDQLLDSFELFKEMLEEGVGVSQSIYASIFRSCAGFLALRFGSQMHGHALKNNFSFDIIVGTSILDMYLKCNNVRDGQRVFNCLPHRNLQSWNAIIVGYARNQLGVEAVQMFRLLIRSGVGLDGISLSGVLSACAVIQGHLEGLQVHALTIKSGFESNICVTNALLDMYGKCRALVEARTVFDVMDRIDAVSWNAIVAAYEQNGHGEETLELFCLMLRSGTEPDEFSYGSVIKACAGWQSLFSGMEIHSRIIKSGLGVDFFVGSALVDMYCKCGVMEEAEKVHNRIKIQTTVSWNAIISGFSLHKQSEEAQKFFSQMLDMGLVPDNFTYTTVLDTCANLATIGLGKQIHAQIIKHELLSDVYIGSTLIDMYSKCGDTQDSRLMFDKMFEKDIVSWNALISGYAHHGLGAEALEIFEKMQLENVKPNHATFVSVLRVCGYMGLFEEGTHYFHLMLHVFQLQPQLEHYACMVDVIGRSGRVKEALKLICEMPCEADAVIWRTLLNVCKIYGNIEVAERAASSLLQLDPQDSATYILLSNIYAEAGMWGAVSKMRIIMRLNGLKKEPGCSWIEIMTEVHTFLVGDKSHPRGEEIYETLEELIEEMKWIGYVPSLVINDEEEEYHQQFGYHS</sequence>
<evidence type="ECO:0000313" key="3">
    <source>
        <dbReference type="EMBL" id="KAF6165167.1"/>
    </source>
</evidence>
<dbReference type="Pfam" id="PF01535">
    <property type="entry name" value="PPR"/>
    <property type="match status" value="7"/>
</dbReference>
<evidence type="ECO:0000256" key="1">
    <source>
        <dbReference type="ARBA" id="ARBA00022737"/>
    </source>
</evidence>
<reference evidence="3 4" key="1">
    <citation type="journal article" date="2020" name="IScience">
        <title>Genome Sequencing of the Endangered Kingdonia uniflora (Circaeasteraceae, Ranunculales) Reveals Potential Mechanisms of Evolutionary Specialization.</title>
        <authorList>
            <person name="Sun Y."/>
            <person name="Deng T."/>
            <person name="Zhang A."/>
            <person name="Moore M.J."/>
            <person name="Landis J.B."/>
            <person name="Lin N."/>
            <person name="Zhang H."/>
            <person name="Zhang X."/>
            <person name="Huang J."/>
            <person name="Zhang X."/>
            <person name="Sun H."/>
            <person name="Wang H."/>
        </authorList>
    </citation>
    <scope>NUCLEOTIDE SEQUENCE [LARGE SCALE GENOMIC DNA]</scope>
    <source>
        <strain evidence="3">TB1705</strain>
        <tissue evidence="3">Leaf</tissue>
    </source>
</reference>
<keyword evidence="4" id="KW-1185">Reference proteome</keyword>
<dbReference type="Pfam" id="PF20431">
    <property type="entry name" value="E_motif"/>
    <property type="match status" value="1"/>
</dbReference>
<dbReference type="FunFam" id="1.25.40.10:FF:000031">
    <property type="entry name" value="Pentatricopeptide repeat-containing protein mitochondrial"/>
    <property type="match status" value="1"/>
</dbReference>
<dbReference type="PANTHER" id="PTHR47926">
    <property type="entry name" value="PENTATRICOPEPTIDE REPEAT-CONTAINING PROTEIN"/>
    <property type="match status" value="1"/>
</dbReference>
<proteinExistence type="predicted"/>
<dbReference type="InterPro" id="IPR046848">
    <property type="entry name" value="E_motif"/>
</dbReference>
<dbReference type="InterPro" id="IPR011990">
    <property type="entry name" value="TPR-like_helical_dom_sf"/>
</dbReference>
<evidence type="ECO:0000313" key="4">
    <source>
        <dbReference type="Proteomes" id="UP000541444"/>
    </source>
</evidence>
<accession>A0A7J7NDE1</accession>
<feature type="repeat" description="PPR" evidence="2">
    <location>
        <begin position="22"/>
        <end position="52"/>
    </location>
</feature>
<dbReference type="GO" id="GO:0009451">
    <property type="term" value="P:RNA modification"/>
    <property type="evidence" value="ECO:0007669"/>
    <property type="project" value="InterPro"/>
</dbReference>
<dbReference type="EMBL" id="JACGCM010000859">
    <property type="protein sequence ID" value="KAF6165167.1"/>
    <property type="molecule type" value="Genomic_DNA"/>
</dbReference>
<dbReference type="FunFam" id="1.25.40.10:FF:000343">
    <property type="entry name" value="Pentatricopeptide repeat-containing protein At3g58590"/>
    <property type="match status" value="1"/>
</dbReference>
<feature type="repeat" description="PPR" evidence="2">
    <location>
        <begin position="53"/>
        <end position="87"/>
    </location>
</feature>
<dbReference type="AlphaFoldDB" id="A0A7J7NDE1"/>